<evidence type="ECO:0000256" key="5">
    <source>
        <dbReference type="ARBA" id="ARBA00022664"/>
    </source>
</evidence>
<evidence type="ECO:0000256" key="12">
    <source>
        <dbReference type="ARBA" id="ARBA00023187"/>
    </source>
</evidence>
<evidence type="ECO:0000256" key="10">
    <source>
        <dbReference type="ARBA" id="ARBA00023136"/>
    </source>
</evidence>
<gene>
    <name evidence="18" type="ORF">CSSPJE1EN2_LOCUS22480</name>
</gene>
<evidence type="ECO:0000256" key="2">
    <source>
        <dbReference type="ARBA" id="ARBA00004167"/>
    </source>
</evidence>
<evidence type="ECO:0000256" key="4">
    <source>
        <dbReference type="ARBA" id="ARBA00010386"/>
    </source>
</evidence>
<dbReference type="EMBL" id="OZ023709">
    <property type="protein sequence ID" value="CAK9881081.1"/>
    <property type="molecule type" value="Genomic_DNA"/>
</dbReference>
<keyword evidence="11" id="KW-0804">Transcription</keyword>
<feature type="domain" description="Pinin/SDK/MemA protein" evidence="15">
    <location>
        <begin position="172"/>
        <end position="300"/>
    </location>
</feature>
<dbReference type="Proteomes" id="UP001497522">
    <property type="component" value="Chromosome 8"/>
</dbReference>
<evidence type="ECO:0000256" key="3">
    <source>
        <dbReference type="ARBA" id="ARBA00007727"/>
    </source>
</evidence>
<dbReference type="Pfam" id="PF13839">
    <property type="entry name" value="PC-Esterase"/>
    <property type="match status" value="1"/>
</dbReference>
<evidence type="ECO:0000256" key="11">
    <source>
        <dbReference type="ARBA" id="ARBA00023163"/>
    </source>
</evidence>
<evidence type="ECO:0008006" key="20">
    <source>
        <dbReference type="Google" id="ProtNLM"/>
    </source>
</evidence>
<protein>
    <recommendedName>
        <fullName evidence="20">Trichome birefringence-like N-terminal domain-containing protein</fullName>
    </recommendedName>
</protein>
<feature type="region of interest" description="Disordered" evidence="14">
    <location>
        <begin position="22"/>
        <end position="171"/>
    </location>
</feature>
<dbReference type="Pfam" id="PF04696">
    <property type="entry name" value="Pinin_SDK_memA"/>
    <property type="match status" value="1"/>
</dbReference>
<feature type="region of interest" description="Disordered" evidence="14">
    <location>
        <begin position="622"/>
        <end position="643"/>
    </location>
</feature>
<keyword evidence="9" id="KW-0805">Transcription regulation</keyword>
<name>A0ABP1BXB5_9BRYO</name>
<evidence type="ECO:0000313" key="18">
    <source>
        <dbReference type="EMBL" id="CAK9881081.1"/>
    </source>
</evidence>
<evidence type="ECO:0000256" key="14">
    <source>
        <dbReference type="SAM" id="MobiDB-lite"/>
    </source>
</evidence>
<keyword evidence="19" id="KW-1185">Reference proteome</keyword>
<keyword evidence="6" id="KW-0812">Transmembrane</keyword>
<comment type="similarity">
    <text evidence="4">Belongs to the pinin family.</text>
</comment>
<keyword evidence="8" id="KW-1133">Transmembrane helix</keyword>
<comment type="subcellular location">
    <subcellularLocation>
        <location evidence="2">Membrane</location>
        <topology evidence="2">Single-pass membrane protein</topology>
    </subcellularLocation>
    <subcellularLocation>
        <location evidence="1">Nucleus</location>
    </subcellularLocation>
</comment>
<evidence type="ECO:0000256" key="9">
    <source>
        <dbReference type="ARBA" id="ARBA00023015"/>
    </source>
</evidence>
<dbReference type="InterPro" id="IPR006786">
    <property type="entry name" value="Pinin_SDK_MemA"/>
</dbReference>
<keyword evidence="7" id="KW-0735">Signal-anchor</keyword>
<accession>A0ABP1BXB5</accession>
<feature type="compositionally biased region" description="Basic and acidic residues" evidence="14">
    <location>
        <begin position="100"/>
        <end position="110"/>
    </location>
</feature>
<evidence type="ECO:0000256" key="7">
    <source>
        <dbReference type="ARBA" id="ARBA00022968"/>
    </source>
</evidence>
<proteinExistence type="inferred from homology"/>
<evidence type="ECO:0000256" key="1">
    <source>
        <dbReference type="ARBA" id="ARBA00004123"/>
    </source>
</evidence>
<evidence type="ECO:0000256" key="13">
    <source>
        <dbReference type="ARBA" id="ARBA00023242"/>
    </source>
</evidence>
<dbReference type="PANTHER" id="PTHR12707">
    <property type="entry name" value="PINN"/>
    <property type="match status" value="1"/>
</dbReference>
<evidence type="ECO:0000259" key="15">
    <source>
        <dbReference type="Pfam" id="PF04696"/>
    </source>
</evidence>
<keyword evidence="12" id="KW-0508">mRNA splicing</keyword>
<dbReference type="InterPro" id="IPR039853">
    <property type="entry name" value="Pinin"/>
</dbReference>
<feature type="compositionally biased region" description="Acidic residues" evidence="14">
    <location>
        <begin position="111"/>
        <end position="127"/>
    </location>
</feature>
<feature type="region of interest" description="Disordered" evidence="14">
    <location>
        <begin position="193"/>
        <end position="230"/>
    </location>
</feature>
<feature type="compositionally biased region" description="Basic and acidic residues" evidence="14">
    <location>
        <begin position="22"/>
        <end position="36"/>
    </location>
</feature>
<evidence type="ECO:0000256" key="8">
    <source>
        <dbReference type="ARBA" id="ARBA00022989"/>
    </source>
</evidence>
<evidence type="ECO:0000259" key="17">
    <source>
        <dbReference type="Pfam" id="PF14416"/>
    </source>
</evidence>
<evidence type="ECO:0000256" key="6">
    <source>
        <dbReference type="ARBA" id="ARBA00022692"/>
    </source>
</evidence>
<dbReference type="Pfam" id="PF14416">
    <property type="entry name" value="PMR5N"/>
    <property type="match status" value="1"/>
</dbReference>
<feature type="domain" description="Trichome birefringence-like C-terminal" evidence="16">
    <location>
        <begin position="375"/>
        <end position="669"/>
    </location>
</feature>
<keyword evidence="5" id="KW-0507">mRNA processing</keyword>
<dbReference type="InterPro" id="IPR025846">
    <property type="entry name" value="TBL_N"/>
</dbReference>
<feature type="domain" description="Trichome birefringence-like N-terminal" evidence="17">
    <location>
        <begin position="322"/>
        <end position="374"/>
    </location>
</feature>
<dbReference type="InterPro" id="IPR026057">
    <property type="entry name" value="TBL_C"/>
</dbReference>
<keyword evidence="10" id="KW-0472">Membrane</keyword>
<comment type="similarity">
    <text evidence="3">Belongs to the PC-esterase family. TBL subfamily.</text>
</comment>
<evidence type="ECO:0000313" key="19">
    <source>
        <dbReference type="Proteomes" id="UP001497522"/>
    </source>
</evidence>
<reference evidence="18" key="1">
    <citation type="submission" date="2024-03" db="EMBL/GenBank/DDBJ databases">
        <authorList>
            <consortium name="ELIXIR-Norway"/>
            <consortium name="Elixir Norway"/>
        </authorList>
    </citation>
    <scope>NUCLEOTIDE SEQUENCE</scope>
</reference>
<sequence length="676" mass="78153">MAAVELAKSAEDLRREIEELHRQQREITERLRDPRGLRKGGPPGGNVRNLGSNALHALGHNGPQRGFIRQGEVFNAEDQPPRKRRLLSAVVKVEDEQDTVAEKEKEKEKEGFDEEEPEKEDADEETDVADRRPTLQRNYNTDDSHPLASEQGTLLAEPLPRILPKTNDPNLAKRNRRMFGALIGTLEKFRQEDQKLSGSEAFMRRSDSLKRAEQKAQEESERLRQQEREQLAEKRKNDLTLRANLAAQADEKQLELLFLQWTEHHTHLCSFLRTTAEPAIYFMPAKPSEETDKLLQESQQGLEGWKVKCQEELNEYRKQKWCDLFTGTWVESPNSEPLYRNESCPIVTKSQNCPGNGRPDSDYLNWRWQPQDCDLPVLDAPAFLKLMRGKTLAFIGDSVGRNQFESLLCMLWQVYPPENQDDKVVHRWVFKKHSFTVMRIWSSWLVNTTEAAIDFAPENLTKLHLEYLDQNIINSLLDIDVMVISSGHWWPRKTAYVLNGTIVGGQGWWDDEHEKEYDALSGYAIAMKTALKAIVSYPNYKGITILRTYSPDHYEKGAWNTGGSCTGKTRPLTTEQLPVNNYTNTMYQHQMVAYDEAERMLGRNPSKLRLMNITRVFEYRADGHPGPYRNNDPNKIVNRGPNGQPPPQDCLHWCMPGPIDTWNYFLFEMLRREFLK</sequence>
<evidence type="ECO:0000259" key="16">
    <source>
        <dbReference type="Pfam" id="PF13839"/>
    </source>
</evidence>
<keyword evidence="13" id="KW-0539">Nucleus</keyword>
<organism evidence="18 19">
    <name type="scientific">Sphagnum jensenii</name>
    <dbReference type="NCBI Taxonomy" id="128206"/>
    <lineage>
        <taxon>Eukaryota</taxon>
        <taxon>Viridiplantae</taxon>
        <taxon>Streptophyta</taxon>
        <taxon>Embryophyta</taxon>
        <taxon>Bryophyta</taxon>
        <taxon>Sphagnophytina</taxon>
        <taxon>Sphagnopsida</taxon>
        <taxon>Sphagnales</taxon>
        <taxon>Sphagnaceae</taxon>
        <taxon>Sphagnum</taxon>
    </lineage>
</organism>
<feature type="compositionally biased region" description="Basic and acidic residues" evidence="14">
    <location>
        <begin position="202"/>
        <end position="230"/>
    </location>
</feature>
<dbReference type="PANTHER" id="PTHR12707:SF0">
    <property type="entry name" value="PININ"/>
    <property type="match status" value="1"/>
</dbReference>